<dbReference type="InterPro" id="IPR003439">
    <property type="entry name" value="ABC_transporter-like_ATP-bd"/>
</dbReference>
<keyword evidence="4 6" id="KW-0067">ATP-binding</keyword>
<dbReference type="InterPro" id="IPR027417">
    <property type="entry name" value="P-loop_NTPase"/>
</dbReference>
<gene>
    <name evidence="6" type="ORF">QTN89_18745</name>
</gene>
<keyword evidence="3" id="KW-0547">Nucleotide-binding</keyword>
<dbReference type="PROSITE" id="PS00211">
    <property type="entry name" value="ABC_TRANSPORTER_1"/>
    <property type="match status" value="1"/>
</dbReference>
<dbReference type="InterPro" id="IPR017911">
    <property type="entry name" value="MacB-like_ATP-bd"/>
</dbReference>
<evidence type="ECO:0000313" key="6">
    <source>
        <dbReference type="EMBL" id="MDM4017494.1"/>
    </source>
</evidence>
<dbReference type="CDD" id="cd03255">
    <property type="entry name" value="ABC_MJ0796_LolCDE_FtsE"/>
    <property type="match status" value="1"/>
</dbReference>
<accession>A0ABT7PMI6</accession>
<dbReference type="InterPro" id="IPR003593">
    <property type="entry name" value="AAA+_ATPase"/>
</dbReference>
<dbReference type="GO" id="GO:0005524">
    <property type="term" value="F:ATP binding"/>
    <property type="evidence" value="ECO:0007669"/>
    <property type="project" value="UniProtKB-KW"/>
</dbReference>
<dbReference type="EMBL" id="JASZZN010000014">
    <property type="protein sequence ID" value="MDM4017494.1"/>
    <property type="molecule type" value="Genomic_DNA"/>
</dbReference>
<dbReference type="RefSeq" id="WP_289164961.1">
    <property type="nucleotide sequence ID" value="NZ_JASZZN010000014.1"/>
</dbReference>
<dbReference type="PANTHER" id="PTHR42798:SF2">
    <property type="entry name" value="ABC TRANSPORTER ATP-BINDING PROTEIN MG467-RELATED"/>
    <property type="match status" value="1"/>
</dbReference>
<dbReference type="PANTHER" id="PTHR42798">
    <property type="entry name" value="LIPOPROTEIN-RELEASING SYSTEM ATP-BINDING PROTEIN LOLD"/>
    <property type="match status" value="1"/>
</dbReference>
<comment type="caution">
    <text evidence="6">The sequence shown here is derived from an EMBL/GenBank/DDBJ whole genome shotgun (WGS) entry which is preliminary data.</text>
</comment>
<evidence type="ECO:0000256" key="3">
    <source>
        <dbReference type="ARBA" id="ARBA00022741"/>
    </source>
</evidence>
<comment type="similarity">
    <text evidence="1">Belongs to the ABC transporter superfamily.</text>
</comment>
<evidence type="ECO:0000259" key="5">
    <source>
        <dbReference type="PROSITE" id="PS50893"/>
    </source>
</evidence>
<reference evidence="6 7" key="1">
    <citation type="submission" date="2023-06" db="EMBL/GenBank/DDBJ databases">
        <title>Roseiconus lacunae JC819 isolated from Gulf of Mannar region, Tamil Nadu.</title>
        <authorList>
            <person name="Pk S."/>
            <person name="Ch S."/>
            <person name="Ch V.R."/>
        </authorList>
    </citation>
    <scope>NUCLEOTIDE SEQUENCE [LARGE SCALE GENOMIC DNA]</scope>
    <source>
        <strain evidence="6 7">JC819</strain>
    </source>
</reference>
<dbReference type="Gene3D" id="3.40.50.300">
    <property type="entry name" value="P-loop containing nucleotide triphosphate hydrolases"/>
    <property type="match status" value="1"/>
</dbReference>
<dbReference type="SUPFAM" id="SSF52540">
    <property type="entry name" value="P-loop containing nucleoside triphosphate hydrolases"/>
    <property type="match status" value="1"/>
</dbReference>
<dbReference type="Pfam" id="PF00005">
    <property type="entry name" value="ABC_tran"/>
    <property type="match status" value="1"/>
</dbReference>
<evidence type="ECO:0000256" key="2">
    <source>
        <dbReference type="ARBA" id="ARBA00022448"/>
    </source>
</evidence>
<dbReference type="InterPro" id="IPR017871">
    <property type="entry name" value="ABC_transporter-like_CS"/>
</dbReference>
<dbReference type="SMART" id="SM00382">
    <property type="entry name" value="AAA"/>
    <property type="match status" value="1"/>
</dbReference>
<sequence>MSESTIDQQSRPRHATPGDVVFRVHGLTKVYPMGEIEVHALRGVDLELYAGEFIVILGASGSGKSTLLNILGGLDVPSSGQVMFRNAELTDSDEDELTWYRRRHVGFIFQFYNLISSLTARENVALVADIAADPMLPHDALELVGLADRMDHYPSQLSGGQQQRVAIARAIGKRPDVLFCDEPTGALDVKTGAVVLEAISRINAQLGTLTAVITHNAAIAEMAHRVIVLSDGRVSEIRVNEARKTASEVVW</sequence>
<feature type="domain" description="ABC transporter" evidence="5">
    <location>
        <begin position="22"/>
        <end position="250"/>
    </location>
</feature>
<protein>
    <submittedName>
        <fullName evidence="6">ABC transporter ATP-binding protein</fullName>
    </submittedName>
</protein>
<dbReference type="PROSITE" id="PS50893">
    <property type="entry name" value="ABC_TRANSPORTER_2"/>
    <property type="match status" value="1"/>
</dbReference>
<keyword evidence="2" id="KW-0813">Transport</keyword>
<proteinExistence type="inferred from homology"/>
<evidence type="ECO:0000313" key="7">
    <source>
        <dbReference type="Proteomes" id="UP001239462"/>
    </source>
</evidence>
<name>A0ABT7PMI6_9BACT</name>
<evidence type="ECO:0000256" key="1">
    <source>
        <dbReference type="ARBA" id="ARBA00005417"/>
    </source>
</evidence>
<keyword evidence="7" id="KW-1185">Reference proteome</keyword>
<dbReference type="Proteomes" id="UP001239462">
    <property type="component" value="Unassembled WGS sequence"/>
</dbReference>
<evidence type="ECO:0000256" key="4">
    <source>
        <dbReference type="ARBA" id="ARBA00022840"/>
    </source>
</evidence>
<organism evidence="6 7">
    <name type="scientific">Roseiconus lacunae</name>
    <dbReference type="NCBI Taxonomy" id="2605694"/>
    <lineage>
        <taxon>Bacteria</taxon>
        <taxon>Pseudomonadati</taxon>
        <taxon>Planctomycetota</taxon>
        <taxon>Planctomycetia</taxon>
        <taxon>Pirellulales</taxon>
        <taxon>Pirellulaceae</taxon>
        <taxon>Roseiconus</taxon>
    </lineage>
</organism>